<dbReference type="EMBL" id="SDRB02009727">
    <property type="protein sequence ID" value="THG07859.1"/>
    <property type="molecule type" value="Genomic_DNA"/>
</dbReference>
<keyword evidence="1" id="KW-0677">Repeat</keyword>
<evidence type="ECO:0000256" key="3">
    <source>
        <dbReference type="ARBA" id="ARBA00022821"/>
    </source>
</evidence>
<dbReference type="GO" id="GO:0005524">
    <property type="term" value="F:ATP binding"/>
    <property type="evidence" value="ECO:0007669"/>
    <property type="project" value="UniProtKB-KW"/>
</dbReference>
<name>A0A4S4DWV4_CAMSN</name>
<dbReference type="Proteomes" id="UP000306102">
    <property type="component" value="Unassembled WGS sequence"/>
</dbReference>
<evidence type="ECO:0000256" key="2">
    <source>
        <dbReference type="ARBA" id="ARBA00022741"/>
    </source>
</evidence>
<sequence length="131" mass="14569">MQTELKRMQCFLKDATARQEGGDEIVHNWVVEIREAAYDAEDVVDTYIIKVAFRRRTGILNVFMKFSCVIKDCIAIHKVGVEIEFIKTKISSITTSLQKYGVSSSEGESSSSTAKAISEGASSSSSRYETQ</sequence>
<gene>
    <name evidence="7" type="ORF">TEA_007757</name>
</gene>
<dbReference type="InterPro" id="IPR038005">
    <property type="entry name" value="RX-like_CC"/>
</dbReference>
<keyword evidence="3" id="KW-0611">Plant defense</keyword>
<dbReference type="GO" id="GO:0006952">
    <property type="term" value="P:defense response"/>
    <property type="evidence" value="ECO:0007669"/>
    <property type="project" value="UniProtKB-KW"/>
</dbReference>
<dbReference type="PANTHER" id="PTHR19338">
    <property type="entry name" value="TRANSLOCASE OF INNER MITOCHONDRIAL MEMBRANE 13 HOMOLOG"/>
    <property type="match status" value="1"/>
</dbReference>
<evidence type="ECO:0000313" key="8">
    <source>
        <dbReference type="Proteomes" id="UP000306102"/>
    </source>
</evidence>
<feature type="region of interest" description="Disordered" evidence="5">
    <location>
        <begin position="101"/>
        <end position="131"/>
    </location>
</feature>
<dbReference type="PANTHER" id="PTHR19338:SF66">
    <property type="entry name" value="NB-ARC DOMAIN-CONTAINING PROTEIN"/>
    <property type="match status" value="1"/>
</dbReference>
<keyword evidence="8" id="KW-1185">Reference proteome</keyword>
<accession>A0A4S4DWV4</accession>
<dbReference type="Pfam" id="PF18052">
    <property type="entry name" value="Rx_N"/>
    <property type="match status" value="1"/>
</dbReference>
<keyword evidence="4" id="KW-0067">ATP-binding</keyword>
<dbReference type="InterPro" id="IPR041118">
    <property type="entry name" value="Rx_N"/>
</dbReference>
<feature type="compositionally biased region" description="Low complexity" evidence="5">
    <location>
        <begin position="122"/>
        <end position="131"/>
    </location>
</feature>
<evidence type="ECO:0000259" key="6">
    <source>
        <dbReference type="Pfam" id="PF18052"/>
    </source>
</evidence>
<reference evidence="7 8" key="1">
    <citation type="journal article" date="2018" name="Proc. Natl. Acad. Sci. U.S.A.">
        <title>Draft genome sequence of Camellia sinensis var. sinensis provides insights into the evolution of the tea genome and tea quality.</title>
        <authorList>
            <person name="Wei C."/>
            <person name="Yang H."/>
            <person name="Wang S."/>
            <person name="Zhao J."/>
            <person name="Liu C."/>
            <person name="Gao L."/>
            <person name="Xia E."/>
            <person name="Lu Y."/>
            <person name="Tai Y."/>
            <person name="She G."/>
            <person name="Sun J."/>
            <person name="Cao H."/>
            <person name="Tong W."/>
            <person name="Gao Q."/>
            <person name="Li Y."/>
            <person name="Deng W."/>
            <person name="Jiang X."/>
            <person name="Wang W."/>
            <person name="Chen Q."/>
            <person name="Zhang S."/>
            <person name="Li H."/>
            <person name="Wu J."/>
            <person name="Wang P."/>
            <person name="Li P."/>
            <person name="Shi C."/>
            <person name="Zheng F."/>
            <person name="Jian J."/>
            <person name="Huang B."/>
            <person name="Shan D."/>
            <person name="Shi M."/>
            <person name="Fang C."/>
            <person name="Yue Y."/>
            <person name="Li F."/>
            <person name="Li D."/>
            <person name="Wei S."/>
            <person name="Han B."/>
            <person name="Jiang C."/>
            <person name="Yin Y."/>
            <person name="Xia T."/>
            <person name="Zhang Z."/>
            <person name="Bennetzen J.L."/>
            <person name="Zhao S."/>
            <person name="Wan X."/>
        </authorList>
    </citation>
    <scope>NUCLEOTIDE SEQUENCE [LARGE SCALE GENOMIC DNA]</scope>
    <source>
        <strain evidence="8">cv. Shuchazao</strain>
        <tissue evidence="7">Leaf</tissue>
    </source>
</reference>
<feature type="domain" description="Disease resistance N-terminal" evidence="6">
    <location>
        <begin position="1"/>
        <end position="56"/>
    </location>
</feature>
<evidence type="ECO:0000256" key="4">
    <source>
        <dbReference type="ARBA" id="ARBA00022840"/>
    </source>
</evidence>
<feature type="compositionally biased region" description="Low complexity" evidence="5">
    <location>
        <begin position="103"/>
        <end position="112"/>
    </location>
</feature>
<evidence type="ECO:0000256" key="5">
    <source>
        <dbReference type="SAM" id="MobiDB-lite"/>
    </source>
</evidence>
<protein>
    <recommendedName>
        <fullName evidence="6">Disease resistance N-terminal domain-containing protein</fullName>
    </recommendedName>
</protein>
<proteinExistence type="predicted"/>
<evidence type="ECO:0000313" key="7">
    <source>
        <dbReference type="EMBL" id="THG07859.1"/>
    </source>
</evidence>
<evidence type="ECO:0000256" key="1">
    <source>
        <dbReference type="ARBA" id="ARBA00022737"/>
    </source>
</evidence>
<organism evidence="7 8">
    <name type="scientific">Camellia sinensis var. sinensis</name>
    <name type="common">China tea</name>
    <dbReference type="NCBI Taxonomy" id="542762"/>
    <lineage>
        <taxon>Eukaryota</taxon>
        <taxon>Viridiplantae</taxon>
        <taxon>Streptophyta</taxon>
        <taxon>Embryophyta</taxon>
        <taxon>Tracheophyta</taxon>
        <taxon>Spermatophyta</taxon>
        <taxon>Magnoliopsida</taxon>
        <taxon>eudicotyledons</taxon>
        <taxon>Gunneridae</taxon>
        <taxon>Pentapetalae</taxon>
        <taxon>asterids</taxon>
        <taxon>Ericales</taxon>
        <taxon>Theaceae</taxon>
        <taxon>Camellia</taxon>
    </lineage>
</organism>
<dbReference type="Gene3D" id="1.20.5.4130">
    <property type="match status" value="1"/>
</dbReference>
<dbReference type="CDD" id="cd14798">
    <property type="entry name" value="RX-CC_like"/>
    <property type="match status" value="1"/>
</dbReference>
<comment type="caution">
    <text evidence="7">The sequence shown here is derived from an EMBL/GenBank/DDBJ whole genome shotgun (WGS) entry which is preliminary data.</text>
</comment>
<dbReference type="AlphaFoldDB" id="A0A4S4DWV4"/>
<keyword evidence="2" id="KW-0547">Nucleotide-binding</keyword>